<accession>A0ABP9GY69</accession>
<dbReference type="EMBL" id="BAABJJ010000043">
    <property type="protein sequence ID" value="GAA4953854.1"/>
    <property type="molecule type" value="Genomic_DNA"/>
</dbReference>
<keyword evidence="1" id="KW-0732">Signal</keyword>
<gene>
    <name evidence="2" type="ORF">GCM10023314_29310</name>
</gene>
<reference evidence="3" key="1">
    <citation type="journal article" date="2019" name="Int. J. Syst. Evol. Microbiol.">
        <title>The Global Catalogue of Microorganisms (GCM) 10K type strain sequencing project: providing services to taxonomists for standard genome sequencing and annotation.</title>
        <authorList>
            <consortium name="The Broad Institute Genomics Platform"/>
            <consortium name="The Broad Institute Genome Sequencing Center for Infectious Disease"/>
            <person name="Wu L."/>
            <person name="Ma J."/>
        </authorList>
    </citation>
    <scope>NUCLEOTIDE SEQUENCE [LARGE SCALE GENOMIC DNA]</scope>
    <source>
        <strain evidence="3">JCM 18285</strain>
    </source>
</reference>
<dbReference type="InterPro" id="IPR026444">
    <property type="entry name" value="Secre_tail"/>
</dbReference>
<protein>
    <recommendedName>
        <fullName evidence="4">Por secretion system C-terminal sorting domain-containing protein</fullName>
    </recommendedName>
</protein>
<evidence type="ECO:0000313" key="3">
    <source>
        <dbReference type="Proteomes" id="UP001501302"/>
    </source>
</evidence>
<comment type="caution">
    <text evidence="2">The sequence shown here is derived from an EMBL/GenBank/DDBJ whole genome shotgun (WGS) entry which is preliminary data.</text>
</comment>
<sequence length="767" mass="82766">MKKITYIKSITITIALFGVVALGFGQDIFSNIITGTNPGQINPYFTGQYVDPNISVNGISRGIGVSGRNANDRYNAINWDSASLDLNDYFEFTLTPNTTFEIDFVNFVYTGQVSPTGPINFAFRSSLDGYSANIGIPTTSGTTIDLSSGTYQDISSAITFRFYGWGASGSTGTFSINDFTFNGVISALTCPTTVTWNGTSWDAPPTSTTSVVIDGDYTATTANSFSACSLYINEVSSSTTNPVIVRVNNGGFIEVENNVIVDGTLIVETQGNFVQRGNTGTFTVSGTGTASVNKITPPKADWFYYTYWSSPVVGETIGNVFPLVDADRRYSFNAAGFVDTDGDDIGETGNDWQTAMAGNTMLPGVGYAATAARLHFPGATDIATFTGEFNTRDVPVNITFNPANLGMKWNFIGNPYPSAIDFNAFHTANSTVVEGVAYFWDQGTPPSTANPGNENLNFSLDDYATYAVGVGGVGARGDTGSQPNGFIASGQGFFIPSTAIGGTATFTNAMRMANGTSNTQFFKAASAKKSSTSSSSENRLWVNLTSDNGVFNQILVGYVDNATNAYDGMAFDAPRLIPENYGAVLYSTIENVDTKYVIQGKSLNSINNDEVLNIGFSTKIDVPTLYKLSIAQLQGHFLNNNTIYIKDNLLNKLHNLSTSDYTFTSETGEFNDRFEIVFNDNALSTNDVISDSKSLKIVELKDDNVQFTTSNTIKTIRIFDLLGRQLYEFKGQTNSETYKLSKISSTVYIAKVELSNGAIITKKAVKR</sequence>
<evidence type="ECO:0008006" key="4">
    <source>
        <dbReference type="Google" id="ProtNLM"/>
    </source>
</evidence>
<dbReference type="RefSeq" id="WP_345193352.1">
    <property type="nucleotide sequence ID" value="NZ_BAABJJ010000043.1"/>
</dbReference>
<proteinExistence type="predicted"/>
<evidence type="ECO:0000256" key="1">
    <source>
        <dbReference type="ARBA" id="ARBA00022729"/>
    </source>
</evidence>
<name>A0ABP9GY69_9FLAO</name>
<keyword evidence="3" id="KW-1185">Reference proteome</keyword>
<evidence type="ECO:0000313" key="2">
    <source>
        <dbReference type="EMBL" id="GAA4953854.1"/>
    </source>
</evidence>
<dbReference type="NCBIfam" id="TIGR04183">
    <property type="entry name" value="Por_Secre_tail"/>
    <property type="match status" value="1"/>
</dbReference>
<dbReference type="Proteomes" id="UP001501302">
    <property type="component" value="Unassembled WGS sequence"/>
</dbReference>
<organism evidence="2 3">
    <name type="scientific">Algibacter agarivorans</name>
    <dbReference type="NCBI Taxonomy" id="1109741"/>
    <lineage>
        <taxon>Bacteria</taxon>
        <taxon>Pseudomonadati</taxon>
        <taxon>Bacteroidota</taxon>
        <taxon>Flavobacteriia</taxon>
        <taxon>Flavobacteriales</taxon>
        <taxon>Flavobacteriaceae</taxon>
        <taxon>Algibacter</taxon>
    </lineage>
</organism>